<dbReference type="RefSeq" id="XP_060322200.1">
    <property type="nucleotide sequence ID" value="XM_060479117.1"/>
</dbReference>
<dbReference type="GeneID" id="85362665"/>
<keyword evidence="1" id="KW-0378">Hydrolase</keyword>
<dbReference type="PANTHER" id="PTHR24185">
    <property type="entry name" value="CALCIUM-INDEPENDENT PHOSPHOLIPASE A2-GAMMA"/>
    <property type="match status" value="1"/>
</dbReference>
<evidence type="ECO:0000256" key="1">
    <source>
        <dbReference type="ARBA" id="ARBA00022801"/>
    </source>
</evidence>
<evidence type="ECO:0000313" key="7">
    <source>
        <dbReference type="Proteomes" id="UP001175211"/>
    </source>
</evidence>
<dbReference type="AlphaFoldDB" id="A0AA39J8H6"/>
<dbReference type="GO" id="GO:0019369">
    <property type="term" value="P:arachidonate metabolic process"/>
    <property type="evidence" value="ECO:0007669"/>
    <property type="project" value="TreeGrafter"/>
</dbReference>
<comment type="caution">
    <text evidence="4">Lacks conserved residue(s) required for the propagation of feature annotation.</text>
</comment>
<reference evidence="6" key="1">
    <citation type="submission" date="2023-06" db="EMBL/GenBank/DDBJ databases">
        <authorList>
            <consortium name="Lawrence Berkeley National Laboratory"/>
            <person name="Ahrendt S."/>
            <person name="Sahu N."/>
            <person name="Indic B."/>
            <person name="Wong-Bajracharya J."/>
            <person name="Merenyi Z."/>
            <person name="Ke H.-M."/>
            <person name="Monk M."/>
            <person name="Kocsube S."/>
            <person name="Drula E."/>
            <person name="Lipzen A."/>
            <person name="Balint B."/>
            <person name="Henrissat B."/>
            <person name="Andreopoulos B."/>
            <person name="Martin F.M."/>
            <person name="Harder C.B."/>
            <person name="Rigling D."/>
            <person name="Ford K.L."/>
            <person name="Foster G.D."/>
            <person name="Pangilinan J."/>
            <person name="Papanicolaou A."/>
            <person name="Barry K."/>
            <person name="LaButti K."/>
            <person name="Viragh M."/>
            <person name="Koriabine M."/>
            <person name="Yan M."/>
            <person name="Riley R."/>
            <person name="Champramary S."/>
            <person name="Plett K.L."/>
            <person name="Tsai I.J."/>
            <person name="Slot J."/>
            <person name="Sipos G."/>
            <person name="Plett J."/>
            <person name="Nagy L.G."/>
            <person name="Grigoriev I.V."/>
        </authorList>
    </citation>
    <scope>NUCLEOTIDE SEQUENCE</scope>
    <source>
        <strain evidence="6">CCBAS 213</strain>
    </source>
</reference>
<dbReference type="GO" id="GO:0047499">
    <property type="term" value="F:calcium-independent phospholipase A2 activity"/>
    <property type="evidence" value="ECO:0007669"/>
    <property type="project" value="TreeGrafter"/>
</dbReference>
<organism evidence="6 7">
    <name type="scientific">Armillaria tabescens</name>
    <name type="common">Ringless honey mushroom</name>
    <name type="synonym">Agaricus tabescens</name>
    <dbReference type="NCBI Taxonomy" id="1929756"/>
    <lineage>
        <taxon>Eukaryota</taxon>
        <taxon>Fungi</taxon>
        <taxon>Dikarya</taxon>
        <taxon>Basidiomycota</taxon>
        <taxon>Agaricomycotina</taxon>
        <taxon>Agaricomycetes</taxon>
        <taxon>Agaricomycetidae</taxon>
        <taxon>Agaricales</taxon>
        <taxon>Marasmiineae</taxon>
        <taxon>Physalacriaceae</taxon>
        <taxon>Desarmillaria</taxon>
    </lineage>
</organism>
<keyword evidence="3" id="KW-0443">Lipid metabolism</keyword>
<evidence type="ECO:0000256" key="4">
    <source>
        <dbReference type="PROSITE-ProRule" id="PRU01161"/>
    </source>
</evidence>
<keyword evidence="7" id="KW-1185">Reference proteome</keyword>
<accession>A0AA39J8H6</accession>
<dbReference type="GO" id="GO:0016020">
    <property type="term" value="C:membrane"/>
    <property type="evidence" value="ECO:0007669"/>
    <property type="project" value="TreeGrafter"/>
</dbReference>
<proteinExistence type="predicted"/>
<dbReference type="Gene3D" id="3.40.1090.10">
    <property type="entry name" value="Cytosolic phospholipase A2 catalytic domain"/>
    <property type="match status" value="1"/>
</dbReference>
<keyword evidence="2" id="KW-0442">Lipid degradation</keyword>
<dbReference type="GO" id="GO:0016042">
    <property type="term" value="P:lipid catabolic process"/>
    <property type="evidence" value="ECO:0007669"/>
    <property type="project" value="UniProtKB-KW"/>
</dbReference>
<name>A0AA39J8H6_ARMTA</name>
<dbReference type="SUPFAM" id="SSF52151">
    <property type="entry name" value="FabD/lysophospholipase-like"/>
    <property type="match status" value="1"/>
</dbReference>
<dbReference type="Pfam" id="PF01734">
    <property type="entry name" value="Patatin"/>
    <property type="match status" value="1"/>
</dbReference>
<evidence type="ECO:0000259" key="5">
    <source>
        <dbReference type="PROSITE" id="PS51635"/>
    </source>
</evidence>
<dbReference type="PROSITE" id="PS51635">
    <property type="entry name" value="PNPLA"/>
    <property type="match status" value="1"/>
</dbReference>
<dbReference type="InterPro" id="IPR016035">
    <property type="entry name" value="Acyl_Trfase/lysoPLipase"/>
</dbReference>
<evidence type="ECO:0000313" key="6">
    <source>
        <dbReference type="EMBL" id="KAK0436183.1"/>
    </source>
</evidence>
<gene>
    <name evidence="6" type="ORF">EV420DRAFT_1673527</name>
</gene>
<feature type="domain" description="PNPLA" evidence="5">
    <location>
        <begin position="4"/>
        <end position="208"/>
    </location>
</feature>
<dbReference type="EMBL" id="JAUEPS010000130">
    <property type="protein sequence ID" value="KAK0436183.1"/>
    <property type="molecule type" value="Genomic_DNA"/>
</dbReference>
<protein>
    <submittedName>
        <fullName evidence="6">FabD lysophospholipase-like protein</fullName>
    </submittedName>
</protein>
<evidence type="ECO:0000256" key="2">
    <source>
        <dbReference type="ARBA" id="ARBA00022963"/>
    </source>
</evidence>
<comment type="caution">
    <text evidence="6">The sequence shown here is derived from an EMBL/GenBank/DDBJ whole genome shotgun (WGS) entry which is preliminary data.</text>
</comment>
<dbReference type="InterPro" id="IPR002641">
    <property type="entry name" value="PNPLA_dom"/>
</dbReference>
<dbReference type="GO" id="GO:0046486">
    <property type="term" value="P:glycerolipid metabolic process"/>
    <property type="evidence" value="ECO:0007669"/>
    <property type="project" value="UniProtKB-ARBA"/>
</dbReference>
<evidence type="ECO:0000256" key="3">
    <source>
        <dbReference type="ARBA" id="ARBA00023098"/>
    </source>
</evidence>
<feature type="short sequence motif" description="GXGXXG" evidence="4">
    <location>
        <begin position="8"/>
        <end position="13"/>
    </location>
</feature>
<dbReference type="PANTHER" id="PTHR24185:SF1">
    <property type="entry name" value="CALCIUM-INDEPENDENT PHOSPHOLIPASE A2-GAMMA"/>
    <property type="match status" value="1"/>
</dbReference>
<sequence length="430" mass="47443">MNLLSLDGGGIRGVSQLIILDEIMKRIQAKKQLPEVPKPYEYFHLIGGSGTGGLNAIMLGRLKMSTEDALQSYNNLAAAVFSPDNHKPFYKDEKFKASTLKAEIKEIVKHSHGGYTGDESLLDPNAEKDSIGNFVCAKTTANLESPQRFRTYAGLSNQGPDCKVWEAVRATTATQKIFKSIMIAGLGEISSLYTDAGFGHNNPSKEVREEAIDCSIGVFLSVGTGHPGPNGFQQPRGMRKFLPLLLLQTVTKIATDCESVSSDFTKQYDNSPGTYFRLNVTHGTGVLEVDDWQEGGAVILAHTSAYLREPNTSKIVEGVVECLCSSPNMKRTHTLGTFGRIYLFRIYRLKANMIIAGHITSVSKPSMTFLPGSVLPLFTGCQQYLSELEKYFAPREKPWKRRLFLLHGMGGIDKSQIALKFVENMIESKE</sequence>
<dbReference type="Proteomes" id="UP001175211">
    <property type="component" value="Unassembled WGS sequence"/>
</dbReference>